<dbReference type="SUPFAM" id="SSF56496">
    <property type="entry name" value="Fibrinogen C-terminal domain-like"/>
    <property type="match status" value="1"/>
</dbReference>
<dbReference type="Pfam" id="PF00147">
    <property type="entry name" value="Fibrinogen_C"/>
    <property type="match status" value="1"/>
</dbReference>
<dbReference type="PROSITE" id="PS00514">
    <property type="entry name" value="FIBRINOGEN_C_1"/>
    <property type="match status" value="1"/>
</dbReference>
<dbReference type="InterPro" id="IPR050373">
    <property type="entry name" value="Fibrinogen_C-term_domain"/>
</dbReference>
<evidence type="ECO:0000313" key="1">
    <source>
        <dbReference type="EnsemblMetazoa" id="AARA004042-PA"/>
    </source>
</evidence>
<dbReference type="Gene3D" id="3.90.215.10">
    <property type="entry name" value="Gamma Fibrinogen, chain A, domain 1"/>
    <property type="match status" value="1"/>
</dbReference>
<proteinExistence type="predicted"/>
<dbReference type="InterPro" id="IPR020837">
    <property type="entry name" value="Fibrinogen_CS"/>
</dbReference>
<dbReference type="SMART" id="SM00186">
    <property type="entry name" value="FBG"/>
    <property type="match status" value="1"/>
</dbReference>
<dbReference type="GeneID" id="120904413"/>
<dbReference type="PANTHER" id="PTHR19143">
    <property type="entry name" value="FIBRINOGEN/TENASCIN/ANGIOPOEITIN"/>
    <property type="match status" value="1"/>
</dbReference>
<dbReference type="AlphaFoldDB" id="A0A182HRZ2"/>
<dbReference type="KEGG" id="aara:120904413"/>
<dbReference type="EnsemblMetazoa" id="AARA004042-RA">
    <property type="protein sequence ID" value="AARA004042-PA"/>
    <property type="gene ID" value="AARA004042"/>
</dbReference>
<dbReference type="PROSITE" id="PS51406">
    <property type="entry name" value="FIBRINOGEN_C_2"/>
    <property type="match status" value="1"/>
</dbReference>
<evidence type="ECO:0000313" key="2">
    <source>
        <dbReference type="Proteomes" id="UP000075840"/>
    </source>
</evidence>
<dbReference type="EMBL" id="APCN01001777">
    <property type="status" value="NOT_ANNOTATED_CDS"/>
    <property type="molecule type" value="Genomic_DNA"/>
</dbReference>
<accession>A0A182HRZ2</accession>
<dbReference type="CDD" id="cd00087">
    <property type="entry name" value="FReD"/>
    <property type="match status" value="1"/>
</dbReference>
<dbReference type="InterPro" id="IPR002181">
    <property type="entry name" value="Fibrinogen_a/b/g_C_dom"/>
</dbReference>
<dbReference type="Proteomes" id="UP000075840">
    <property type="component" value="Unassembled WGS sequence"/>
</dbReference>
<dbReference type="GO" id="GO:0005615">
    <property type="term" value="C:extracellular space"/>
    <property type="evidence" value="ECO:0007669"/>
    <property type="project" value="TreeGrafter"/>
</dbReference>
<organism evidence="1 2">
    <name type="scientific">Anopheles arabiensis</name>
    <name type="common">Mosquito</name>
    <dbReference type="NCBI Taxonomy" id="7173"/>
    <lineage>
        <taxon>Eukaryota</taxon>
        <taxon>Metazoa</taxon>
        <taxon>Ecdysozoa</taxon>
        <taxon>Arthropoda</taxon>
        <taxon>Hexapoda</taxon>
        <taxon>Insecta</taxon>
        <taxon>Pterygota</taxon>
        <taxon>Neoptera</taxon>
        <taxon>Endopterygota</taxon>
        <taxon>Diptera</taxon>
        <taxon>Nematocera</taxon>
        <taxon>Culicoidea</taxon>
        <taxon>Culicidae</taxon>
        <taxon>Anophelinae</taxon>
        <taxon>Anopheles</taxon>
    </lineage>
</organism>
<sequence length="378" mass="41803">MELRVGLCFLCVLLTPVLCDESCLRRSESFLSKLDAEIENMKKSIGEFSSFTKEVMWNAMQMEMRLRVMKMEMESFRHTAASGLTTVKSTEPMITSTAASAASAASAAAQASAIAGPSPGTSSNAVSSTSSCSLQQLLQDQFKGNVLIEIKAAPPITEPLPPAAEKLTKTDQISSCSEAPKTGIYSLKLPSNVSTEVLCDAEYDKGGWVVIQYRFNGSEDFFRNWTDYESGFGTLDGEFWLGNEKIYQLTAEKPREIAFLMEDFENNKAVARYATFKLGNKAEMYSLKSLGSFSGTAGDSLSRNVGSKFTTRDMDNDKSDSNCALLYFGGWWYDNCHLSNLNGKYTKGPTTQYAISMCWNSFKGFHYSLKSSRIMVRF</sequence>
<keyword evidence="2" id="KW-1185">Reference proteome</keyword>
<reference evidence="1" key="1">
    <citation type="submission" date="2022-08" db="UniProtKB">
        <authorList>
            <consortium name="EnsemblMetazoa"/>
        </authorList>
    </citation>
    <scope>IDENTIFICATION</scope>
    <source>
        <strain evidence="1">Dongola</strain>
    </source>
</reference>
<dbReference type="PANTHER" id="PTHR19143:SF327">
    <property type="entry name" value="FI21813P1-RELATED"/>
    <property type="match status" value="1"/>
</dbReference>
<name>A0A182HRZ2_ANOAR</name>
<dbReference type="RefSeq" id="XP_040170307.1">
    <property type="nucleotide sequence ID" value="XM_040314373.1"/>
</dbReference>
<protein>
    <submittedName>
        <fullName evidence="1">Uncharacterized protein</fullName>
    </submittedName>
</protein>
<dbReference type="VEuPathDB" id="VectorBase:AARA21_009873"/>
<dbReference type="InterPro" id="IPR014716">
    <property type="entry name" value="Fibrinogen_a/b/g_C_1"/>
</dbReference>
<dbReference type="VEuPathDB" id="VectorBase:AARA004042"/>
<dbReference type="InterPro" id="IPR036056">
    <property type="entry name" value="Fibrinogen-like_C"/>
</dbReference>